<sequence length="62" mass="6738">MNSCECGTTKANLATPTKTVQLGIATIPMQPWEQPYDPQTALKHGTIFPSLNLPFYVTGGEQ</sequence>
<evidence type="ECO:0000313" key="1">
    <source>
        <dbReference type="EMBL" id="KEZ90893.1"/>
    </source>
</evidence>
<dbReference type="STRING" id="29354.IO98_05775"/>
<comment type="caution">
    <text evidence="1">The sequence shown here is derived from an EMBL/GenBank/DDBJ whole genome shotgun (WGS) entry which is preliminary data.</text>
</comment>
<proteinExistence type="predicted"/>
<dbReference type="OrthoDB" id="9800571at2"/>
<keyword evidence="2" id="KW-1185">Reference proteome</keyword>
<organism evidence="1 2">
    <name type="scientific">Lacrimispora celerecrescens</name>
    <dbReference type="NCBI Taxonomy" id="29354"/>
    <lineage>
        <taxon>Bacteria</taxon>
        <taxon>Bacillati</taxon>
        <taxon>Bacillota</taxon>
        <taxon>Clostridia</taxon>
        <taxon>Lachnospirales</taxon>
        <taxon>Lachnospiraceae</taxon>
        <taxon>Lacrimispora</taxon>
    </lineage>
</organism>
<dbReference type="InterPro" id="IPR020256">
    <property type="entry name" value="Spore_coat_CotJA"/>
</dbReference>
<dbReference type="RefSeq" id="WP_025232081.1">
    <property type="nucleotide sequence ID" value="NZ_FYAL01000001.1"/>
</dbReference>
<dbReference type="Pfam" id="PF11007">
    <property type="entry name" value="CotJA"/>
    <property type="match status" value="1"/>
</dbReference>
<reference evidence="1 2" key="1">
    <citation type="submission" date="2014-07" db="EMBL/GenBank/DDBJ databases">
        <title>Draft genome of Clostridium celerecrescens 152B isolated from sediments associated with methane hydrate from Krishna Godavari basin.</title>
        <authorList>
            <person name="Honkalas V.S."/>
            <person name="Dabir A.P."/>
            <person name="Arora P."/>
            <person name="Dhakephalkar P.K."/>
        </authorList>
    </citation>
    <scope>NUCLEOTIDE SEQUENCE [LARGE SCALE GENOMIC DNA]</scope>
    <source>
        <strain evidence="1 2">152B</strain>
    </source>
</reference>
<name>A0A084JPK9_9FIRM</name>
<accession>A0A084JPK9</accession>
<evidence type="ECO:0008006" key="3">
    <source>
        <dbReference type="Google" id="ProtNLM"/>
    </source>
</evidence>
<dbReference type="Proteomes" id="UP000028525">
    <property type="component" value="Unassembled WGS sequence"/>
</dbReference>
<protein>
    <recommendedName>
        <fullName evidence="3">Spore coat associated protein CotJA</fullName>
    </recommendedName>
</protein>
<dbReference type="EMBL" id="JPME01000008">
    <property type="protein sequence ID" value="KEZ90893.1"/>
    <property type="molecule type" value="Genomic_DNA"/>
</dbReference>
<gene>
    <name evidence="1" type="ORF">IO98_05775</name>
</gene>
<dbReference type="AlphaFoldDB" id="A0A084JPK9"/>
<evidence type="ECO:0000313" key="2">
    <source>
        <dbReference type="Proteomes" id="UP000028525"/>
    </source>
</evidence>